<comment type="caution">
    <text evidence="14">The sequence shown here is derived from an EMBL/GenBank/DDBJ whole genome shotgun (WGS) entry which is preliminary data.</text>
</comment>
<dbReference type="InterPro" id="IPR036772">
    <property type="entry name" value="SRCR-like_dom_sf"/>
</dbReference>
<evidence type="ECO:0000313" key="14">
    <source>
        <dbReference type="EMBL" id="CAF1498720.1"/>
    </source>
</evidence>
<dbReference type="InterPro" id="IPR001190">
    <property type="entry name" value="SRCR"/>
</dbReference>
<dbReference type="FunFam" id="3.10.20.370:FF:000001">
    <property type="entry name" value="Retrovirus-related Pol polyprotein from transposon 17.6-like protein"/>
    <property type="match status" value="1"/>
</dbReference>
<dbReference type="Pfam" id="PF13975">
    <property type="entry name" value="gag-asp_proteas"/>
    <property type="match status" value="1"/>
</dbReference>
<dbReference type="Gene3D" id="3.10.20.370">
    <property type="match status" value="1"/>
</dbReference>
<dbReference type="GO" id="GO:0004190">
    <property type="term" value="F:aspartic-type endopeptidase activity"/>
    <property type="evidence" value="ECO:0007669"/>
    <property type="project" value="InterPro"/>
</dbReference>
<evidence type="ECO:0000313" key="15">
    <source>
        <dbReference type="Proteomes" id="UP000663845"/>
    </source>
</evidence>
<dbReference type="Gene3D" id="2.40.70.10">
    <property type="entry name" value="Acid Proteases"/>
    <property type="match status" value="1"/>
</dbReference>
<evidence type="ECO:0000256" key="6">
    <source>
        <dbReference type="ARBA" id="ARBA00022801"/>
    </source>
</evidence>
<proteinExistence type="predicted"/>
<feature type="chain" id="PRO_5032701455" description="RNA-directed DNA polymerase" evidence="11">
    <location>
        <begin position="21"/>
        <end position="1521"/>
    </location>
</feature>
<feature type="compositionally biased region" description="Basic residues" evidence="10">
    <location>
        <begin position="466"/>
        <end position="475"/>
    </location>
</feature>
<dbReference type="GO" id="GO:0016020">
    <property type="term" value="C:membrane"/>
    <property type="evidence" value="ECO:0007669"/>
    <property type="project" value="InterPro"/>
</dbReference>
<dbReference type="CDD" id="cd09274">
    <property type="entry name" value="RNase_HI_RT_Ty3"/>
    <property type="match status" value="1"/>
</dbReference>
<dbReference type="GO" id="GO:0003676">
    <property type="term" value="F:nucleic acid binding"/>
    <property type="evidence" value="ECO:0007669"/>
    <property type="project" value="InterPro"/>
</dbReference>
<evidence type="ECO:0000256" key="5">
    <source>
        <dbReference type="ARBA" id="ARBA00022759"/>
    </source>
</evidence>
<dbReference type="GO" id="GO:0003964">
    <property type="term" value="F:RNA-directed DNA polymerase activity"/>
    <property type="evidence" value="ECO:0007669"/>
    <property type="project" value="UniProtKB-KW"/>
</dbReference>
<keyword evidence="7" id="KW-0695">RNA-directed DNA polymerase</keyword>
<dbReference type="Proteomes" id="UP000663845">
    <property type="component" value="Unassembled WGS sequence"/>
</dbReference>
<dbReference type="SUPFAM" id="SSF56487">
    <property type="entry name" value="SRCR-like"/>
    <property type="match status" value="1"/>
</dbReference>
<feature type="disulfide bond" evidence="9">
    <location>
        <begin position="161"/>
        <end position="171"/>
    </location>
</feature>
<dbReference type="SUPFAM" id="SSF50630">
    <property type="entry name" value="Acid proteases"/>
    <property type="match status" value="1"/>
</dbReference>
<dbReference type="FunFam" id="1.10.340.70:FF:000001">
    <property type="entry name" value="Retrovirus-related Pol polyprotein from transposon gypsy-like Protein"/>
    <property type="match status" value="1"/>
</dbReference>
<keyword evidence="8 9" id="KW-1015">Disulfide bond</keyword>
<dbReference type="InterPro" id="IPR001969">
    <property type="entry name" value="Aspartic_peptidase_AS"/>
</dbReference>
<keyword evidence="3" id="KW-0548">Nucleotidyltransferase</keyword>
<dbReference type="InterPro" id="IPR012337">
    <property type="entry name" value="RNaseH-like_sf"/>
</dbReference>
<dbReference type="InterPro" id="IPR041373">
    <property type="entry name" value="RT_RNaseH"/>
</dbReference>
<dbReference type="InterPro" id="IPR050951">
    <property type="entry name" value="Retrovirus_Pol_polyprotein"/>
</dbReference>
<dbReference type="InterPro" id="IPR001584">
    <property type="entry name" value="Integrase_cat-core"/>
</dbReference>
<dbReference type="InterPro" id="IPR036397">
    <property type="entry name" value="RNaseH_sf"/>
</dbReference>
<dbReference type="Pfam" id="PF17917">
    <property type="entry name" value="RT_RNaseH"/>
    <property type="match status" value="1"/>
</dbReference>
<dbReference type="EC" id="2.7.7.49" evidence="1"/>
<feature type="domain" description="Integrase catalytic" evidence="13">
    <location>
        <begin position="1239"/>
        <end position="1403"/>
    </location>
</feature>
<feature type="signal peptide" evidence="11">
    <location>
        <begin position="1"/>
        <end position="20"/>
    </location>
</feature>
<dbReference type="FunFam" id="3.30.70.270:FF:000020">
    <property type="entry name" value="Transposon Tf2-6 polyprotein-like Protein"/>
    <property type="match status" value="1"/>
</dbReference>
<feature type="domain" description="SRCR" evidence="12">
    <location>
        <begin position="65"/>
        <end position="192"/>
    </location>
</feature>
<dbReference type="PANTHER" id="PTHR37984">
    <property type="entry name" value="PROTEIN CBG26694"/>
    <property type="match status" value="1"/>
</dbReference>
<evidence type="ECO:0000256" key="1">
    <source>
        <dbReference type="ARBA" id="ARBA00012493"/>
    </source>
</evidence>
<dbReference type="Gene3D" id="3.10.250.10">
    <property type="entry name" value="SRCR-like domain"/>
    <property type="match status" value="1"/>
</dbReference>
<organism evidence="14 15">
    <name type="scientific">Adineta steineri</name>
    <dbReference type="NCBI Taxonomy" id="433720"/>
    <lineage>
        <taxon>Eukaryota</taxon>
        <taxon>Metazoa</taxon>
        <taxon>Spiralia</taxon>
        <taxon>Gnathifera</taxon>
        <taxon>Rotifera</taxon>
        <taxon>Eurotatoria</taxon>
        <taxon>Bdelloidea</taxon>
        <taxon>Adinetida</taxon>
        <taxon>Adinetidae</taxon>
        <taxon>Adineta</taxon>
    </lineage>
</organism>
<dbReference type="PROSITE" id="PS50994">
    <property type="entry name" value="INTEGRASE"/>
    <property type="match status" value="1"/>
</dbReference>
<dbReference type="GO" id="GO:0004519">
    <property type="term" value="F:endonuclease activity"/>
    <property type="evidence" value="ECO:0007669"/>
    <property type="project" value="UniProtKB-KW"/>
</dbReference>
<name>A0A815TB24_9BILA</name>
<keyword evidence="6" id="KW-0378">Hydrolase</keyword>
<feature type="region of interest" description="Disordered" evidence="10">
    <location>
        <begin position="424"/>
        <end position="508"/>
    </location>
</feature>
<sequence length="1521" mass="175202">MQFIISTFTILALISSQTVASSIGEDILQALKGTETNNTSSRAMLPWQQTCHNMFSLFASARSIVDITVQELLPLRIRAKVQLENQSSDKRDYFYVDGHVCQNGFDQLAANAVCRSLGQGSNSLFFVNRPIGNQPFNNCLFQYGEDKIVIPCTFLMEQFKCTATSTGLGKCVHSKMFDQQCAGDMYVGVVFIILATAYYFRPRQAPIRQNQQQSTSTNMNDPITKAFDGIKAFHGTAQDSSRDWCDRAEIIFNAYNINDVNRLSRIGIKLEDAAFDWYRDNQGPYVTWNGFRQALEYAFPAPARTQNRHLLAEQINQRKQGPDESIHDYYYALDKLCREYDPRMSILDKTIKLVGGLREPLKEKLLPLNIQTPEQFMIQAKNYESSEQVMQHHRKQNGLNELPEPTYTFESNSYSTVAASLPHYQQQQEQHFNKNYQQQQQNHQNSQQQQHHQNYQQNHHQDYQQRHHQQQHRQYQHPTYQQQNQRQPRTTKIHTSLQQQKQDGHPYQSYQQINKNTYQNSNNFECFKCGQQGTEVDGTVPANKKKPSTPLIVTLQVNKKFINVMVDTGSAKSIIHVKTLHELPYQPYINYKNNTHRTANNSELKTIGTVKLRIKIKNISTFAIAEISNELCTSLILGNDWITTNNIDIITTQQLIRKQQGSHIVTAPFTKLDQETYSVSPMIIGTISLPTPTTTTSSVPPTQHKQTYNISGLQCRVCYEDHKSKKHLFDHLKKNGHYSNKETNDQATSTVLEHIKRLTEHITNARNKTKTELILLKYAEIFDISKPTTITTTTITEHLHHLQQILSLLHHANFRVNPTKCEFLQHEIKFLGHMINQDGITPCPEKVDAITGISVPTNIKAATSFIKMAEYYRNHISNFSTIAQPFFDLTKKNAKFTWNNAEQAAFDKIKQLLISKPLLQFPDSNSLFIIQVDASNYGIGAVLMQNKSNGEQPIAYMSQKLNKQQRNWNATEKECFAIISSIKKWDHYIAGREFLVRTDHHALCWLNRKYNSNPKLNRWRMALQDYTFTIEHVKGNRNCVADCLSRYPVNPSCDDEMEQHSISTQTEPQVSTINAITTCNINNQQQLLKSTTTTPSATTFVPQSKTSKEFNQITVFTKEQLEKYQQQDTTIKKILENIDKKPYNDEYCIKNGLLCRNINRFYGIIVVPVVPKEKVKDVLLAYHNSSMNGAHLGKDKTYYKIRDRYYWPKMYNDIVQHVRTCPNCAINKYSRKKPDGYLNPVKPPEGVWENLSMDYMGPITPSSSSGNKYILVITDLLSKYVVTKATRDNSALTASKVLVEEVILRHGTPNQILTDNGTHFTAQLFNTIASTFGICHVFTTPYHPQANGVCERFNATMCDSLAAICNSKRTNWDEQLSKITFAYNTSRHVTTKLTPFELMYGRLCKLPFDLPTQTTTINSHQYVQQLQQYLKLTREMVQTNIELSQKKSKERYDLNRSNQIYSVGDFVYVKRLGYQNKLTQKYNGPYQVIQQLNDSTYRIQNPNDLYEIINVHVNRTRRCYL</sequence>
<dbReference type="Gene3D" id="3.30.420.10">
    <property type="entry name" value="Ribonuclease H-like superfamily/Ribonuclease H"/>
    <property type="match status" value="1"/>
</dbReference>
<dbReference type="PANTHER" id="PTHR37984:SF5">
    <property type="entry name" value="PROTEIN NYNRIN-LIKE"/>
    <property type="match status" value="1"/>
</dbReference>
<keyword evidence="2" id="KW-0808">Transferase</keyword>
<reference evidence="14" key="1">
    <citation type="submission" date="2021-02" db="EMBL/GenBank/DDBJ databases">
        <authorList>
            <person name="Nowell W R."/>
        </authorList>
    </citation>
    <scope>NUCLEOTIDE SEQUENCE</scope>
</reference>
<dbReference type="SUPFAM" id="SSF56672">
    <property type="entry name" value="DNA/RNA polymerases"/>
    <property type="match status" value="1"/>
</dbReference>
<protein>
    <recommendedName>
        <fullName evidence="1">RNA-directed DNA polymerase</fullName>
        <ecNumber evidence="1">2.7.7.49</ecNumber>
    </recommendedName>
</protein>
<dbReference type="InterPro" id="IPR041588">
    <property type="entry name" value="Integrase_H2C2"/>
</dbReference>
<feature type="compositionally biased region" description="Polar residues" evidence="10">
    <location>
        <begin position="488"/>
        <end position="501"/>
    </location>
</feature>
<evidence type="ECO:0000256" key="10">
    <source>
        <dbReference type="SAM" id="MobiDB-lite"/>
    </source>
</evidence>
<keyword evidence="11" id="KW-0732">Signal</keyword>
<keyword evidence="4" id="KW-0540">Nuclease</keyword>
<dbReference type="SUPFAM" id="SSF53098">
    <property type="entry name" value="Ribonuclease H-like"/>
    <property type="match status" value="1"/>
</dbReference>
<evidence type="ECO:0000259" key="13">
    <source>
        <dbReference type="PROSITE" id="PS50994"/>
    </source>
</evidence>
<accession>A0A815TB24</accession>
<dbReference type="GO" id="GO:0006508">
    <property type="term" value="P:proteolysis"/>
    <property type="evidence" value="ECO:0007669"/>
    <property type="project" value="InterPro"/>
</dbReference>
<evidence type="ECO:0000256" key="11">
    <source>
        <dbReference type="SAM" id="SignalP"/>
    </source>
</evidence>
<evidence type="ECO:0000256" key="3">
    <source>
        <dbReference type="ARBA" id="ARBA00022695"/>
    </source>
</evidence>
<dbReference type="InterPro" id="IPR054465">
    <property type="entry name" value="Integrase_p58-like_C"/>
</dbReference>
<keyword evidence="5" id="KW-0255">Endonuclease</keyword>
<dbReference type="PROSITE" id="PS50287">
    <property type="entry name" value="SRCR_2"/>
    <property type="match status" value="1"/>
</dbReference>
<dbReference type="GO" id="GO:0015074">
    <property type="term" value="P:DNA integration"/>
    <property type="evidence" value="ECO:0007669"/>
    <property type="project" value="InterPro"/>
</dbReference>
<feature type="compositionally biased region" description="Low complexity" evidence="10">
    <location>
        <begin position="476"/>
        <end position="487"/>
    </location>
</feature>
<evidence type="ECO:0000256" key="7">
    <source>
        <dbReference type="ARBA" id="ARBA00022918"/>
    </source>
</evidence>
<dbReference type="PROSITE" id="PS00141">
    <property type="entry name" value="ASP_PROTEASE"/>
    <property type="match status" value="1"/>
</dbReference>
<dbReference type="Pfam" id="PF17921">
    <property type="entry name" value="Integrase_H2C2"/>
    <property type="match status" value="1"/>
</dbReference>
<dbReference type="InterPro" id="IPR043128">
    <property type="entry name" value="Rev_trsase/Diguanyl_cyclase"/>
</dbReference>
<dbReference type="CDD" id="cd00303">
    <property type="entry name" value="retropepsin_like"/>
    <property type="match status" value="1"/>
</dbReference>
<dbReference type="EMBL" id="CAJNOG010002294">
    <property type="protein sequence ID" value="CAF1498720.1"/>
    <property type="molecule type" value="Genomic_DNA"/>
</dbReference>
<dbReference type="Gene3D" id="3.30.70.270">
    <property type="match status" value="2"/>
</dbReference>
<evidence type="ECO:0000256" key="9">
    <source>
        <dbReference type="PROSITE-ProRule" id="PRU00196"/>
    </source>
</evidence>
<evidence type="ECO:0000256" key="8">
    <source>
        <dbReference type="ARBA" id="ARBA00023157"/>
    </source>
</evidence>
<comment type="caution">
    <text evidence="9">Lacks conserved residue(s) required for the propagation of feature annotation.</text>
</comment>
<dbReference type="Gene3D" id="1.10.340.70">
    <property type="match status" value="1"/>
</dbReference>
<evidence type="ECO:0000256" key="4">
    <source>
        <dbReference type="ARBA" id="ARBA00022722"/>
    </source>
</evidence>
<dbReference type="InterPro" id="IPR021109">
    <property type="entry name" value="Peptidase_aspartic_dom_sf"/>
</dbReference>
<dbReference type="Pfam" id="PF00665">
    <property type="entry name" value="rve"/>
    <property type="match status" value="1"/>
</dbReference>
<evidence type="ECO:0000256" key="2">
    <source>
        <dbReference type="ARBA" id="ARBA00022679"/>
    </source>
</evidence>
<dbReference type="Pfam" id="PF22938">
    <property type="entry name" value="Integrase_p58_C"/>
    <property type="match status" value="1"/>
</dbReference>
<feature type="compositionally biased region" description="Low complexity" evidence="10">
    <location>
        <begin position="424"/>
        <end position="458"/>
    </location>
</feature>
<dbReference type="FunFam" id="3.30.420.10:FF:000032">
    <property type="entry name" value="Retrovirus-related Pol polyprotein from transposon 297-like Protein"/>
    <property type="match status" value="1"/>
</dbReference>
<gene>
    <name evidence="14" type="ORF">JYZ213_LOCUS43352</name>
</gene>
<dbReference type="InterPro" id="IPR043502">
    <property type="entry name" value="DNA/RNA_pol_sf"/>
</dbReference>
<evidence type="ECO:0000259" key="12">
    <source>
        <dbReference type="PROSITE" id="PS50287"/>
    </source>
</evidence>